<name>A0ABW9IKX8_STRGJ</name>
<sequence>MVTLDKTPRPFLALVQDGAVVAVNADSDATREAHDVAALNDCYDVHEVTAIDRFDAHTQVTDSLNGVITLAELKAICMGTDA</sequence>
<gene>
    <name evidence="1" type="ORF">ACKI1S_16920</name>
</gene>
<proteinExistence type="predicted"/>
<accession>A0ABW9IKX8</accession>
<dbReference type="EMBL" id="JBJVNE010000007">
    <property type="protein sequence ID" value="MFM9647818.1"/>
    <property type="molecule type" value="Genomic_DNA"/>
</dbReference>
<dbReference type="Proteomes" id="UP001631993">
    <property type="component" value="Unassembled WGS sequence"/>
</dbReference>
<keyword evidence="2" id="KW-1185">Reference proteome</keyword>
<protein>
    <submittedName>
        <fullName evidence="1">Uncharacterized protein</fullName>
    </submittedName>
</protein>
<evidence type="ECO:0000313" key="1">
    <source>
        <dbReference type="EMBL" id="MFM9647818.1"/>
    </source>
</evidence>
<organism evidence="1 2">
    <name type="scientific">Streptomyces galilaeus</name>
    <dbReference type="NCBI Taxonomy" id="33899"/>
    <lineage>
        <taxon>Bacteria</taxon>
        <taxon>Bacillati</taxon>
        <taxon>Actinomycetota</taxon>
        <taxon>Actinomycetes</taxon>
        <taxon>Kitasatosporales</taxon>
        <taxon>Streptomycetaceae</taxon>
        <taxon>Streptomyces</taxon>
    </lineage>
</organism>
<comment type="caution">
    <text evidence="1">The sequence shown here is derived from an EMBL/GenBank/DDBJ whole genome shotgun (WGS) entry which is preliminary data.</text>
</comment>
<evidence type="ECO:0000313" key="2">
    <source>
        <dbReference type="Proteomes" id="UP001631993"/>
    </source>
</evidence>
<dbReference type="RefSeq" id="WP_392650188.1">
    <property type="nucleotide sequence ID" value="NZ_JBJVNE010000007.1"/>
</dbReference>
<reference evidence="1 2" key="1">
    <citation type="submission" date="2024-12" db="EMBL/GenBank/DDBJ databases">
        <title>Forecasting of Potato common scab and diversities of Pathogenic streptomyces spp. in china.</title>
        <authorList>
            <person name="Handique U."/>
            <person name="Wu J."/>
        </authorList>
    </citation>
    <scope>NUCLEOTIDE SEQUENCE [LARGE SCALE GENOMIC DNA]</scope>
    <source>
        <strain evidence="1 2">ZRIMU1585</strain>
    </source>
</reference>